<dbReference type="AlphaFoldDB" id="A0A0F3GUC6"/>
<evidence type="ECO:0000313" key="1">
    <source>
        <dbReference type="EMBL" id="KJU85437.1"/>
    </source>
</evidence>
<protein>
    <submittedName>
        <fullName evidence="1">Uncharacterized protein</fullName>
    </submittedName>
</protein>
<dbReference type="Proteomes" id="UP000033423">
    <property type="component" value="Unassembled WGS sequence"/>
</dbReference>
<sequence>DIVLRSVDKHLQTQTQVFEKNKFSNGIYLALRFTKIFDMKGSRGLAGGLAGEGAAPFFPFTLQIGPHC</sequence>
<accession>A0A0F3GUC6</accession>
<organism evidence="1 2">
    <name type="scientific">Candidatus Magnetobacterium bavaricum</name>
    <dbReference type="NCBI Taxonomy" id="29290"/>
    <lineage>
        <taxon>Bacteria</taxon>
        <taxon>Pseudomonadati</taxon>
        <taxon>Nitrospirota</taxon>
        <taxon>Thermodesulfovibrionia</taxon>
        <taxon>Thermodesulfovibrionales</taxon>
        <taxon>Candidatus Magnetobacteriaceae</taxon>
        <taxon>Candidatus Magnetobacterium</taxon>
    </lineage>
</organism>
<dbReference type="EMBL" id="LACI01001024">
    <property type="protein sequence ID" value="KJU85437.1"/>
    <property type="molecule type" value="Genomic_DNA"/>
</dbReference>
<comment type="caution">
    <text evidence="1">The sequence shown here is derived from an EMBL/GenBank/DDBJ whole genome shotgun (WGS) entry which is preliminary data.</text>
</comment>
<feature type="non-terminal residue" evidence="1">
    <location>
        <position position="1"/>
    </location>
</feature>
<reference evidence="1 2" key="1">
    <citation type="submission" date="2015-02" db="EMBL/GenBank/DDBJ databases">
        <title>Single-cell genomics of uncultivated deep-branching MTB reveals a conserved set of magnetosome genes.</title>
        <authorList>
            <person name="Kolinko S."/>
            <person name="Richter M."/>
            <person name="Glockner F.O."/>
            <person name="Brachmann A."/>
            <person name="Schuler D."/>
        </authorList>
    </citation>
    <scope>NUCLEOTIDE SEQUENCE [LARGE SCALE GENOMIC DNA]</scope>
    <source>
        <strain evidence="1">TM-1</strain>
    </source>
</reference>
<evidence type="ECO:0000313" key="2">
    <source>
        <dbReference type="Proteomes" id="UP000033423"/>
    </source>
</evidence>
<proteinExistence type="predicted"/>
<name>A0A0F3GUC6_9BACT</name>
<gene>
    <name evidence="1" type="ORF">MBAV_002368</name>
</gene>
<keyword evidence="2" id="KW-1185">Reference proteome</keyword>